<dbReference type="Pfam" id="PF13540">
    <property type="entry name" value="RCC1_2"/>
    <property type="match status" value="1"/>
</dbReference>
<dbReference type="PANTHER" id="PTHR22870">
    <property type="entry name" value="REGULATOR OF CHROMOSOME CONDENSATION"/>
    <property type="match status" value="1"/>
</dbReference>
<keyword evidence="4" id="KW-1185">Reference proteome</keyword>
<gene>
    <name evidence="3" type="ORF">M513_03239</name>
</gene>
<reference evidence="3 4" key="1">
    <citation type="journal article" date="2014" name="Nat. Genet.">
        <title>Genome and transcriptome of the porcine whipworm Trichuris suis.</title>
        <authorList>
            <person name="Jex A.R."/>
            <person name="Nejsum P."/>
            <person name="Schwarz E.M."/>
            <person name="Hu L."/>
            <person name="Young N.D."/>
            <person name="Hall R.S."/>
            <person name="Korhonen P.K."/>
            <person name="Liao S."/>
            <person name="Thamsborg S."/>
            <person name="Xia J."/>
            <person name="Xu P."/>
            <person name="Wang S."/>
            <person name="Scheerlinck J.P."/>
            <person name="Hofmann A."/>
            <person name="Sternberg P.W."/>
            <person name="Wang J."/>
            <person name="Gasser R.B."/>
        </authorList>
    </citation>
    <scope>NUCLEOTIDE SEQUENCE [LARGE SCALE GENOMIC DNA]</scope>
    <source>
        <strain evidence="3">DCEP-RM93M</strain>
    </source>
</reference>
<dbReference type="InterPro" id="IPR051210">
    <property type="entry name" value="Ub_ligase/GEF_domain"/>
</dbReference>
<dbReference type="InterPro" id="IPR009091">
    <property type="entry name" value="RCC1/BLIP-II"/>
</dbReference>
<feature type="repeat" description="RCC1" evidence="2">
    <location>
        <begin position="842"/>
        <end position="894"/>
    </location>
</feature>
<dbReference type="InterPro" id="IPR036322">
    <property type="entry name" value="WD40_repeat_dom_sf"/>
</dbReference>
<dbReference type="SUPFAM" id="SSF50985">
    <property type="entry name" value="RCC1/BLIP-II"/>
    <property type="match status" value="2"/>
</dbReference>
<evidence type="ECO:0000313" key="4">
    <source>
        <dbReference type="Proteomes" id="UP000030764"/>
    </source>
</evidence>
<dbReference type="PROSITE" id="PS00626">
    <property type="entry name" value="RCC1_2"/>
    <property type="match status" value="2"/>
</dbReference>
<name>A0A085MF04_9BILA</name>
<evidence type="ECO:0000256" key="2">
    <source>
        <dbReference type="PROSITE-ProRule" id="PRU00235"/>
    </source>
</evidence>
<feature type="repeat" description="RCC1" evidence="2">
    <location>
        <begin position="733"/>
        <end position="787"/>
    </location>
</feature>
<dbReference type="Proteomes" id="UP000030764">
    <property type="component" value="Unassembled WGS sequence"/>
</dbReference>
<dbReference type="PROSITE" id="PS50012">
    <property type="entry name" value="RCC1_3"/>
    <property type="match status" value="4"/>
</dbReference>
<accession>A0A085MF04</accession>
<keyword evidence="1" id="KW-0677">Repeat</keyword>
<protein>
    <submittedName>
        <fullName evidence="3">Uncharacterized protein</fullName>
    </submittedName>
</protein>
<evidence type="ECO:0000256" key="1">
    <source>
        <dbReference type="ARBA" id="ARBA00022737"/>
    </source>
</evidence>
<dbReference type="PANTHER" id="PTHR22870:SF408">
    <property type="entry name" value="OS09G0560450 PROTEIN"/>
    <property type="match status" value="1"/>
</dbReference>
<sequence>MKRLMNEGSSYELRKLWMTDSGASIKYVAHYAADSIILVAMSTLNKVVIVALLRGTSSFNETHIGEYEWYSMPEKEIVSIAFSPTGHWLFLQSVDGDIHILHVSMLVPTNVLWNLPFAQEALHFSREEISALQGRKSTDFLDVPTSLLCFLTLPNKNPTLAYGNKRGDVYLVNPESSVRCKICSINESVRRLEYARDPLSHSYLLVTGSLGAQWTVPLQSSSIKFESDCFRAQECVPLPVTGAFIVDSNGTSTWAHMEADALSLYHTNAFRNPYFRIPLPPSTDIVKYTDLITFACNVADSRLEYVINCCIPSPASAAFNCTLVPTQLPGQWGPVLECICECDDTHRALPACVVVFRKGIFIAEPIQSPTDVCRQLLKLYRHFSFAEAWCNATQLDFRTLGEEMANKFMLEQEWEGALKMCQRVKMSSAEIIKVFAEFGALHRLWGHVKVWLCLQRERESEFNRVYNAAFEALLNSSMQNTSSEETSLLLADLNELLTSYPCPNVVEYAAKIARLGYWTTLLNFAKAQRLRPRNLLQLIVDNDVTAERGKQNDHYYSLLVYVCDKVTRLPQSCEDVLSKFFKSVASLTRSLSPYWLECLWKRMNLDVYSFPDDQLSGNDRNAYEGKFEVAFAYRMLYLNLLCQLDNAISESCHRAGIGEQYLEKRVECWCDTPLNGLAAGLNSSCVLTSDLNIRTYGEVVYNGCSLVANPAAKILIRQVACGFRHAVFLDYAGMVHAVGDNHFGQVGLENESWFAEAKLVLPRQGLVEFPVKKVTCGAYHSAAILANGTVVTWGWNVHGQLGHGNAVDKTIPTPVEQFVEQAIRLSDVQCGYAHTLFLSDEGILFVCGSNARAQLGLSSQVRKVSRPTCLTLGKVDRIRCIACSLSTNLALSDGHPAELWSWGKSSSSWQRFLNMLKRRGAEGNVSKKNNRERALHQDHVPVLVNTTELCDEITSLHCGFAHFAVVTTSGSVYTWGDNDSYQLGSKGLKRRKYPSENTKVALKEAASSVALGSNHSLVIDRRGTLWGFGKRQSMITHKLDDQKDDCLSKPTLLEADYKFVVPDRRPIVLSAWRSFVSVTRCLLRGCRNRLTCMHNLYIGSFCSPMRLSLLLLLSGAVKQSFQVLKERVLREDCNIDQLTDVLSTYELYFNCCKSDSALRSAYVESLVSFTEACVHVPCVKTFFCHHRGLTPKMFRSIATISNSPAVLFDLLIGESILLESSPQVAYGTVELPSTTETKDLNPIYYYACGHSQGTEEACKLAFDCEQKANLGQTSLPAGFVRDILLPEFLANYRNTKIDEALWTISNGSDNNTNTFDFSTGGQSENNFKAMFTAVIGVLVVVLSRLTTCQEKKDSGIFCVHCASPRSTVQSNMLDAMDQLLNLRQTYYPYDVVNSDCAKLTNISRHQLQHCHYPICYSIAFTERSGYPLVIRGCAESFLPPQPLKNYSKEYCRSLQQSLNIVECVCPGKSYCGRSSAFRPLPFLVMFIVAMSTLHGQLYNTCFDTLRARNQLLQRLFLSTCLSMIKSDSIRRPPRLLLHIHDA</sequence>
<dbReference type="SUPFAM" id="SSF50978">
    <property type="entry name" value="WD40 repeat-like"/>
    <property type="match status" value="1"/>
</dbReference>
<dbReference type="EMBL" id="KL363197">
    <property type="protein sequence ID" value="KFD55800.1"/>
    <property type="molecule type" value="Genomic_DNA"/>
</dbReference>
<proteinExistence type="predicted"/>
<feature type="repeat" description="RCC1" evidence="2">
    <location>
        <begin position="788"/>
        <end position="841"/>
    </location>
</feature>
<dbReference type="Pfam" id="PF00415">
    <property type="entry name" value="RCC1"/>
    <property type="match status" value="2"/>
</dbReference>
<organism evidence="3 4">
    <name type="scientific">Trichuris suis</name>
    <name type="common">pig whipworm</name>
    <dbReference type="NCBI Taxonomy" id="68888"/>
    <lineage>
        <taxon>Eukaryota</taxon>
        <taxon>Metazoa</taxon>
        <taxon>Ecdysozoa</taxon>
        <taxon>Nematoda</taxon>
        <taxon>Enoplea</taxon>
        <taxon>Dorylaimia</taxon>
        <taxon>Trichinellida</taxon>
        <taxon>Trichuridae</taxon>
        <taxon>Trichuris</taxon>
    </lineage>
</organism>
<dbReference type="InterPro" id="IPR000408">
    <property type="entry name" value="Reg_chr_condens"/>
</dbReference>
<dbReference type="Gene3D" id="2.130.10.30">
    <property type="entry name" value="Regulator of chromosome condensation 1/beta-lactamase-inhibitor protein II"/>
    <property type="match status" value="2"/>
</dbReference>
<evidence type="ECO:0000313" key="3">
    <source>
        <dbReference type="EMBL" id="KFD55800.1"/>
    </source>
</evidence>
<feature type="repeat" description="RCC1" evidence="2">
    <location>
        <begin position="970"/>
        <end position="1022"/>
    </location>
</feature>